<accession>A0A075LXM8</accession>
<keyword evidence="2" id="KW-0378">Hydrolase</keyword>
<dbReference type="CDD" id="cd17909">
    <property type="entry name" value="CheC_ClassI"/>
    <property type="match status" value="1"/>
</dbReference>
<dbReference type="InterPro" id="IPR007597">
    <property type="entry name" value="CheC"/>
</dbReference>
<reference evidence="5" key="1">
    <citation type="submission" date="2013-06" db="EMBL/GenBank/DDBJ databases">
        <title>Complete Genome Sequence of Hyperthermophilic Palaeococcus pacificus DY20341T, Isolated from a Deep-Sea Hydrothermal Sediments.</title>
        <authorList>
            <person name="Zeng X."/>
            <person name="Shao Z."/>
        </authorList>
    </citation>
    <scope>NUCLEOTIDE SEQUENCE [LARGE SCALE GENOMIC DNA]</scope>
    <source>
        <strain evidence="5">DY20341</strain>
    </source>
</reference>
<dbReference type="GO" id="GO:0006935">
    <property type="term" value="P:chemotaxis"/>
    <property type="evidence" value="ECO:0007669"/>
    <property type="project" value="UniProtKB-KW"/>
</dbReference>
<dbReference type="Pfam" id="PF04509">
    <property type="entry name" value="CheC"/>
    <property type="match status" value="1"/>
</dbReference>
<dbReference type="KEGG" id="ppac:PAP_04510"/>
<proteinExistence type="predicted"/>
<dbReference type="SUPFAM" id="SSF103039">
    <property type="entry name" value="CheC-like"/>
    <property type="match status" value="1"/>
</dbReference>
<dbReference type="Gene3D" id="3.40.1550.10">
    <property type="entry name" value="CheC-like"/>
    <property type="match status" value="1"/>
</dbReference>
<dbReference type="PANTHER" id="PTHR43693:SF1">
    <property type="entry name" value="PROTEIN PHOSPHATASE CHEZ"/>
    <property type="match status" value="1"/>
</dbReference>
<evidence type="ECO:0000259" key="3">
    <source>
        <dbReference type="Pfam" id="PF04509"/>
    </source>
</evidence>
<sequence>MLAKMSEFHKDMVKEGIGIAVAHAATSLSQLFNGAVDMDVPKIEIIDKEEFISHISKLDEGIVVCFDILEGMKGKAILHFPIESALTLSAILMGMSPENMTELDELGESAIMEVGNIMISTYTDILSILLKESVSLSPPNYNKNKEEIMCCINMPRFQKVNKVFLFKTSIYSEEYNIETSFYIIPPLDSIEKLIKSLEGELNSLDEH</sequence>
<keyword evidence="5" id="KW-1185">Reference proteome</keyword>
<dbReference type="PANTHER" id="PTHR43693">
    <property type="entry name" value="PROTEIN PHOSPHATASE CHEZ"/>
    <property type="match status" value="1"/>
</dbReference>
<dbReference type="InterPro" id="IPR050992">
    <property type="entry name" value="CheZ_family_phosphatases"/>
</dbReference>
<keyword evidence="1" id="KW-0145">Chemotaxis</keyword>
<evidence type="ECO:0000256" key="1">
    <source>
        <dbReference type="ARBA" id="ARBA00022500"/>
    </source>
</evidence>
<reference evidence="4 5" key="2">
    <citation type="journal article" date="2015" name="Genome Announc.">
        <title>Complete Genome Sequence of Hyperthermophilic Piezophilic Archaeon Palaeococcus pacificus DY20341T, Isolated from Deep-Sea Hydrothermal Sediments.</title>
        <authorList>
            <person name="Zeng X."/>
            <person name="Jebbar M."/>
            <person name="Shao Z."/>
        </authorList>
    </citation>
    <scope>NUCLEOTIDE SEQUENCE [LARGE SCALE GENOMIC DNA]</scope>
    <source>
        <strain evidence="4 5">DY20341</strain>
    </source>
</reference>
<organism evidence="4 5">
    <name type="scientific">Palaeococcus pacificus DY20341</name>
    <dbReference type="NCBI Taxonomy" id="1343739"/>
    <lineage>
        <taxon>Archaea</taxon>
        <taxon>Methanobacteriati</taxon>
        <taxon>Methanobacteriota</taxon>
        <taxon>Thermococci</taxon>
        <taxon>Thermococcales</taxon>
        <taxon>Thermococcaceae</taxon>
        <taxon>Palaeococcus</taxon>
    </lineage>
</organism>
<dbReference type="EMBL" id="CP006019">
    <property type="protein sequence ID" value="AIF69313.1"/>
    <property type="molecule type" value="Genomic_DNA"/>
</dbReference>
<evidence type="ECO:0000313" key="5">
    <source>
        <dbReference type="Proteomes" id="UP000027981"/>
    </source>
</evidence>
<name>A0A075LXM8_9EURY</name>
<evidence type="ECO:0000313" key="4">
    <source>
        <dbReference type="EMBL" id="AIF69313.1"/>
    </source>
</evidence>
<dbReference type="STRING" id="1343739.PAP_04510"/>
<dbReference type="GO" id="GO:0016787">
    <property type="term" value="F:hydrolase activity"/>
    <property type="evidence" value="ECO:0007669"/>
    <property type="project" value="UniProtKB-KW"/>
</dbReference>
<dbReference type="InterPro" id="IPR028976">
    <property type="entry name" value="CheC-like_sf"/>
</dbReference>
<dbReference type="HOGENOM" id="CLU_087860_3_0_2"/>
<dbReference type="eggNOG" id="arCOG02381">
    <property type="taxonomic scope" value="Archaea"/>
</dbReference>
<feature type="domain" description="CheC-like protein" evidence="3">
    <location>
        <begin position="107"/>
        <end position="140"/>
    </location>
</feature>
<dbReference type="AlphaFoldDB" id="A0A075LXM8"/>
<evidence type="ECO:0000256" key="2">
    <source>
        <dbReference type="ARBA" id="ARBA00022801"/>
    </source>
</evidence>
<protein>
    <recommendedName>
        <fullName evidence="3">CheC-like protein domain-containing protein</fullName>
    </recommendedName>
</protein>
<dbReference type="Proteomes" id="UP000027981">
    <property type="component" value="Chromosome"/>
</dbReference>
<gene>
    <name evidence="4" type="ORF">PAP_04510</name>
</gene>